<dbReference type="PANTHER" id="PTHR34676:SF8">
    <property type="entry name" value="TRANSMEMBRANE PROTEIN"/>
    <property type="match status" value="1"/>
</dbReference>
<gene>
    <name evidence="5" type="ORF">Taro_042624</name>
</gene>
<proteinExistence type="predicted"/>
<feature type="compositionally biased region" description="Acidic residues" evidence="2">
    <location>
        <begin position="140"/>
        <end position="151"/>
    </location>
</feature>
<dbReference type="EMBL" id="NMUH01004461">
    <property type="protein sequence ID" value="MQM09746.1"/>
    <property type="molecule type" value="Genomic_DNA"/>
</dbReference>
<keyword evidence="3" id="KW-0812">Transmembrane</keyword>
<keyword evidence="3" id="KW-1133">Transmembrane helix</keyword>
<reference evidence="5" key="1">
    <citation type="submission" date="2017-07" db="EMBL/GenBank/DDBJ databases">
        <title>Taro Niue Genome Assembly and Annotation.</title>
        <authorList>
            <person name="Atibalentja N."/>
            <person name="Keating K."/>
            <person name="Fields C.J."/>
        </authorList>
    </citation>
    <scope>NUCLEOTIDE SEQUENCE</scope>
    <source>
        <strain evidence="5">Niue_2</strain>
        <tissue evidence="5">Leaf</tissue>
    </source>
</reference>
<keyword evidence="1" id="KW-0862">Zinc</keyword>
<dbReference type="InterPro" id="IPR036875">
    <property type="entry name" value="Znf_CCHC_sf"/>
</dbReference>
<evidence type="ECO:0000256" key="3">
    <source>
        <dbReference type="SAM" id="Phobius"/>
    </source>
</evidence>
<dbReference type="AlphaFoldDB" id="A0A843WQ24"/>
<dbReference type="SMART" id="SM00343">
    <property type="entry name" value="ZnF_C2HC"/>
    <property type="match status" value="1"/>
</dbReference>
<dbReference type="Proteomes" id="UP000652761">
    <property type="component" value="Unassembled WGS sequence"/>
</dbReference>
<feature type="region of interest" description="Disordered" evidence="2">
    <location>
        <begin position="233"/>
        <end position="258"/>
    </location>
</feature>
<keyword evidence="1" id="KW-0479">Metal-binding</keyword>
<evidence type="ECO:0000256" key="1">
    <source>
        <dbReference type="PROSITE-ProRule" id="PRU00047"/>
    </source>
</evidence>
<protein>
    <recommendedName>
        <fullName evidence="4">CCHC-type domain-containing protein</fullName>
    </recommendedName>
</protein>
<feature type="compositionally biased region" description="Low complexity" evidence="2">
    <location>
        <begin position="238"/>
        <end position="250"/>
    </location>
</feature>
<evidence type="ECO:0000259" key="4">
    <source>
        <dbReference type="PROSITE" id="PS50158"/>
    </source>
</evidence>
<feature type="region of interest" description="Disordered" evidence="2">
    <location>
        <begin position="112"/>
        <end position="196"/>
    </location>
</feature>
<dbReference type="PROSITE" id="PS50158">
    <property type="entry name" value="ZF_CCHC"/>
    <property type="match status" value="1"/>
</dbReference>
<dbReference type="GO" id="GO:0003676">
    <property type="term" value="F:nucleic acid binding"/>
    <property type="evidence" value="ECO:0007669"/>
    <property type="project" value="InterPro"/>
</dbReference>
<dbReference type="Pfam" id="PF14223">
    <property type="entry name" value="Retrotran_gag_2"/>
    <property type="match status" value="1"/>
</dbReference>
<evidence type="ECO:0000313" key="6">
    <source>
        <dbReference type="Proteomes" id="UP000652761"/>
    </source>
</evidence>
<evidence type="ECO:0000256" key="2">
    <source>
        <dbReference type="SAM" id="MobiDB-lite"/>
    </source>
</evidence>
<feature type="compositionally biased region" description="Basic residues" evidence="2">
    <location>
        <begin position="156"/>
        <end position="175"/>
    </location>
</feature>
<keyword evidence="1" id="KW-0863">Zinc-finger</keyword>
<dbReference type="SUPFAM" id="SSF57756">
    <property type="entry name" value="Retrovirus zinc finger-like domains"/>
    <property type="match status" value="1"/>
</dbReference>
<dbReference type="GO" id="GO:0008270">
    <property type="term" value="F:zinc ion binding"/>
    <property type="evidence" value="ECO:0007669"/>
    <property type="project" value="UniProtKB-KW"/>
</dbReference>
<evidence type="ECO:0000313" key="5">
    <source>
        <dbReference type="EMBL" id="MQM09746.1"/>
    </source>
</evidence>
<sequence length="594" mass="68466">MEMWEKLRITYKGTDKVKETRIDILVTEYERFQMQSGETITQMFSRFTDITNGLAGLGKIYEMGDMVRKILRSLPSSWTPKVTAIEEAHDLKRMSLEKLIGSLMAHEINMERLGESSSRNKHTNALKAAEGNSEKKSEDEASSEDSEDEEAMLSRRLQRILAKKKRYQSGRRYSKKNKESKRIEGKDSKKGEPICYECKKPGHIKAECLKLKKPEFKKKDSSKKFRRYKKKAMAAAWSNSSDSDNESSSSSEEEEEANLAFMANTEEKGHQLKGQQGQLRIYQGQPGQWRLSLSRSKQKKKLLLQSPQLLHLLRHQPLLLHPHPPQHLQLLNLSNNLFPESSPLQPHFLHHPLHLLSLPHTFLHLLLFLRTLQPPHQLEPPPPLVLPLLDQLPYLLPPLIPFFILLLLPLSLLSFRRVLRLIVPILGPSKMSLRSARFPPRDHSLTLSEWFLIHHKDIWAPFIQKEIKMIRHFKMFNDYRYLHRLPEIQLGQFMQAIRALGPGGAHTEAVQVDFVTLQLPDSTFLPPLHSLMMDSSVGSIICEHFARVMGRIKVQKGYVVAFHRFLFREYHQGHVTADVLASALSECERLSPAD</sequence>
<feature type="transmembrane region" description="Helical" evidence="3">
    <location>
        <begin position="392"/>
        <end position="413"/>
    </location>
</feature>
<feature type="compositionally biased region" description="Basic and acidic residues" evidence="2">
    <location>
        <begin position="176"/>
        <end position="196"/>
    </location>
</feature>
<keyword evidence="3" id="KW-0472">Membrane</keyword>
<name>A0A843WQ24_COLES</name>
<feature type="domain" description="CCHC-type" evidence="4">
    <location>
        <begin position="195"/>
        <end position="208"/>
    </location>
</feature>
<dbReference type="InterPro" id="IPR001878">
    <property type="entry name" value="Znf_CCHC"/>
</dbReference>
<organism evidence="5 6">
    <name type="scientific">Colocasia esculenta</name>
    <name type="common">Wild taro</name>
    <name type="synonym">Arum esculentum</name>
    <dbReference type="NCBI Taxonomy" id="4460"/>
    <lineage>
        <taxon>Eukaryota</taxon>
        <taxon>Viridiplantae</taxon>
        <taxon>Streptophyta</taxon>
        <taxon>Embryophyta</taxon>
        <taxon>Tracheophyta</taxon>
        <taxon>Spermatophyta</taxon>
        <taxon>Magnoliopsida</taxon>
        <taxon>Liliopsida</taxon>
        <taxon>Araceae</taxon>
        <taxon>Aroideae</taxon>
        <taxon>Colocasieae</taxon>
        <taxon>Colocasia</taxon>
    </lineage>
</organism>
<dbReference type="Gene3D" id="4.10.60.10">
    <property type="entry name" value="Zinc finger, CCHC-type"/>
    <property type="match status" value="1"/>
</dbReference>
<accession>A0A843WQ24</accession>
<comment type="caution">
    <text evidence="5">The sequence shown here is derived from an EMBL/GenBank/DDBJ whole genome shotgun (WGS) entry which is preliminary data.</text>
</comment>
<dbReference type="OrthoDB" id="439192at2759"/>
<keyword evidence="6" id="KW-1185">Reference proteome</keyword>
<dbReference type="PANTHER" id="PTHR34676">
    <property type="entry name" value="DUF4219 DOMAIN-CONTAINING PROTEIN-RELATED"/>
    <property type="match status" value="1"/>
</dbReference>